<reference evidence="2" key="1">
    <citation type="journal article" date="2023" name="G3 (Bethesda)">
        <title>Whole genome assembly and annotation of the endangered Caribbean coral Acropora cervicornis.</title>
        <authorList>
            <person name="Selwyn J.D."/>
            <person name="Vollmer S.V."/>
        </authorList>
    </citation>
    <scope>NUCLEOTIDE SEQUENCE</scope>
    <source>
        <strain evidence="2">K2</strain>
    </source>
</reference>
<feature type="transmembrane region" description="Helical" evidence="1">
    <location>
        <begin position="314"/>
        <end position="332"/>
    </location>
</feature>
<proteinExistence type="predicted"/>
<keyword evidence="1" id="KW-0812">Transmembrane</keyword>
<keyword evidence="3" id="KW-1185">Reference proteome</keyword>
<feature type="transmembrane region" description="Helical" evidence="1">
    <location>
        <begin position="180"/>
        <end position="200"/>
    </location>
</feature>
<organism evidence="2 3">
    <name type="scientific">Acropora cervicornis</name>
    <name type="common">Staghorn coral</name>
    <dbReference type="NCBI Taxonomy" id="6130"/>
    <lineage>
        <taxon>Eukaryota</taxon>
        <taxon>Metazoa</taxon>
        <taxon>Cnidaria</taxon>
        <taxon>Anthozoa</taxon>
        <taxon>Hexacorallia</taxon>
        <taxon>Scleractinia</taxon>
        <taxon>Astrocoeniina</taxon>
        <taxon>Acroporidae</taxon>
        <taxon>Acropora</taxon>
    </lineage>
</organism>
<evidence type="ECO:0000313" key="3">
    <source>
        <dbReference type="Proteomes" id="UP001249851"/>
    </source>
</evidence>
<feature type="transmembrane region" description="Helical" evidence="1">
    <location>
        <begin position="391"/>
        <end position="411"/>
    </location>
</feature>
<keyword evidence="1" id="KW-1133">Transmembrane helix</keyword>
<protein>
    <submittedName>
        <fullName evidence="2">Uncharacterized protein</fullName>
    </submittedName>
</protein>
<reference evidence="2" key="2">
    <citation type="journal article" date="2023" name="Science">
        <title>Genomic signatures of disease resistance in endangered staghorn corals.</title>
        <authorList>
            <person name="Vollmer S.V."/>
            <person name="Selwyn J.D."/>
            <person name="Despard B.A."/>
            <person name="Roesel C.L."/>
        </authorList>
    </citation>
    <scope>NUCLEOTIDE SEQUENCE</scope>
    <source>
        <strain evidence="2">K2</strain>
    </source>
</reference>
<feature type="transmembrane region" description="Helical" evidence="1">
    <location>
        <begin position="220"/>
        <end position="238"/>
    </location>
</feature>
<feature type="transmembrane region" description="Helical" evidence="1">
    <location>
        <begin position="74"/>
        <end position="95"/>
    </location>
</feature>
<keyword evidence="1" id="KW-0472">Membrane</keyword>
<evidence type="ECO:0000256" key="1">
    <source>
        <dbReference type="SAM" id="Phobius"/>
    </source>
</evidence>
<name>A0AAD9PXA2_ACRCE</name>
<dbReference type="AlphaFoldDB" id="A0AAD9PXA2"/>
<accession>A0AAD9PXA2</accession>
<comment type="caution">
    <text evidence="2">The sequence shown here is derived from an EMBL/GenBank/DDBJ whole genome shotgun (WGS) entry which is preliminary data.</text>
</comment>
<dbReference type="Proteomes" id="UP001249851">
    <property type="component" value="Unassembled WGS sequence"/>
</dbReference>
<sequence>MALVQNIQDGKFTLSLSSGEANDQGISKGVCSPSARPFCRIWERSKNLFCSGVFLKASAFAVGLWNPKKGFRSVMMAFVFLLDLFYVLAAVYYTFVCRRFDTPLNSWFCENSSSNSSSLRPSSHEGASQGVKLRRVLSLIGNFATLSSHVTFFWCMWKLRDRSVYCVRMDKAYSAAKRSNWVTLNCFMFTFGILHLVHLFWFNLSLGENFTLVDHVTDSLLIVTQWVSLTSSWLFALLTNAMKDCVSRCHAEIRNAAYYSTDDIIRIHKRLCKQLSSTSEAFKIWFVVHWFGLAIVVVFYVSEIVPLFKYAPDWVIFYESVLDCLIFLYVFVYPSYCASSVTVRCNKMLKDLNMTTDDEWQTGHPLCNRSQLALFLQYARFTNCGFQVGDLIFGSSFAWLSTLIAICGLGIKFL</sequence>
<feature type="transmembrane region" description="Helical" evidence="1">
    <location>
        <begin position="284"/>
        <end position="302"/>
    </location>
</feature>
<evidence type="ECO:0000313" key="2">
    <source>
        <dbReference type="EMBL" id="KAK2550782.1"/>
    </source>
</evidence>
<gene>
    <name evidence="2" type="ORF">P5673_028460</name>
</gene>
<dbReference type="EMBL" id="JARQWQ010000106">
    <property type="protein sequence ID" value="KAK2550782.1"/>
    <property type="molecule type" value="Genomic_DNA"/>
</dbReference>